<keyword evidence="2" id="KW-0560">Oxidoreductase</keyword>
<evidence type="ECO:0000313" key="4">
    <source>
        <dbReference type="EMBL" id="RJE17762.1"/>
    </source>
</evidence>
<name>A0A3A2Z3W5_9EURO</name>
<comment type="caution">
    <text evidence="4">The sequence shown here is derived from an EMBL/GenBank/DDBJ whole genome shotgun (WGS) entry which is preliminary data.</text>
</comment>
<dbReference type="Pfam" id="PF05368">
    <property type="entry name" value="NmrA"/>
    <property type="match status" value="1"/>
</dbReference>
<dbReference type="GO" id="GO:0016491">
    <property type="term" value="F:oxidoreductase activity"/>
    <property type="evidence" value="ECO:0007669"/>
    <property type="project" value="UniProtKB-KW"/>
</dbReference>
<dbReference type="SUPFAM" id="SSF51735">
    <property type="entry name" value="NAD(P)-binding Rossmann-fold domains"/>
    <property type="match status" value="1"/>
</dbReference>
<dbReference type="PANTHER" id="PTHR47706:SF6">
    <property type="entry name" value="NMRA-LIKE FAMILY PROTEIN (AFU_ORTHOLOGUE AFUA_6G00280)"/>
    <property type="match status" value="1"/>
</dbReference>
<gene>
    <name evidence="4" type="ORF">PHISCL_09900</name>
</gene>
<evidence type="ECO:0000313" key="5">
    <source>
        <dbReference type="Proteomes" id="UP000266188"/>
    </source>
</evidence>
<dbReference type="Gene3D" id="3.40.50.720">
    <property type="entry name" value="NAD(P)-binding Rossmann-like Domain"/>
    <property type="match status" value="1"/>
</dbReference>
<sequence length="303" mass="33018">MPNHQNILVLGAGELGTQVLTSLARHPQNQSTSISVLLRPSSISSSDPSRTQKMQTFKSLNITPIPGDIVTDTLEKLSEIFTPFDAVISCTGFIAGKGTQLKITQAVLAAGVKRYIPWQFGVDYDVIGRGSGHELFDEQLDVRHLLRQQNKTKWVIISTGMFTSFVFEPSFGVIDIPASKVTALGSWENRVTLTTPEDIGVITAEVVSGSESEKTFGDKATYIGGDTVSYAQLAGLVEKVTGREFERRCLTVDEVKGELVRDPENALRKYQLVFGMGRGVAWGCWGDVEFEEGDSVDYSGGMG</sequence>
<dbReference type="InterPro" id="IPR051609">
    <property type="entry name" value="NmrA/Isoflavone_reductase-like"/>
</dbReference>
<protein>
    <submittedName>
        <fullName evidence="4">NmrA-like family</fullName>
    </submittedName>
</protein>
<dbReference type="PANTHER" id="PTHR47706">
    <property type="entry name" value="NMRA-LIKE FAMILY PROTEIN"/>
    <property type="match status" value="1"/>
</dbReference>
<dbReference type="AlphaFoldDB" id="A0A3A2Z3W5"/>
<dbReference type="InterPro" id="IPR045312">
    <property type="entry name" value="PCBER-like"/>
</dbReference>
<dbReference type="STRING" id="2070753.A0A3A2Z3W5"/>
<dbReference type="CDD" id="cd05259">
    <property type="entry name" value="PCBER_SDR_a"/>
    <property type="match status" value="1"/>
</dbReference>
<dbReference type="InterPro" id="IPR008030">
    <property type="entry name" value="NmrA-like"/>
</dbReference>
<organism evidence="4 5">
    <name type="scientific">Aspergillus sclerotialis</name>
    <dbReference type="NCBI Taxonomy" id="2070753"/>
    <lineage>
        <taxon>Eukaryota</taxon>
        <taxon>Fungi</taxon>
        <taxon>Dikarya</taxon>
        <taxon>Ascomycota</taxon>
        <taxon>Pezizomycotina</taxon>
        <taxon>Eurotiomycetes</taxon>
        <taxon>Eurotiomycetidae</taxon>
        <taxon>Eurotiales</taxon>
        <taxon>Aspergillaceae</taxon>
        <taxon>Aspergillus</taxon>
        <taxon>Aspergillus subgen. Polypaecilum</taxon>
    </lineage>
</organism>
<dbReference type="OrthoDB" id="5283654at2759"/>
<evidence type="ECO:0000259" key="3">
    <source>
        <dbReference type="Pfam" id="PF05368"/>
    </source>
</evidence>
<keyword evidence="1" id="KW-0521">NADP</keyword>
<dbReference type="Proteomes" id="UP000266188">
    <property type="component" value="Unassembled WGS sequence"/>
</dbReference>
<accession>A0A3A2Z3W5</accession>
<evidence type="ECO:0000256" key="1">
    <source>
        <dbReference type="ARBA" id="ARBA00022857"/>
    </source>
</evidence>
<dbReference type="EMBL" id="MVGC01000726">
    <property type="protein sequence ID" value="RJE17762.1"/>
    <property type="molecule type" value="Genomic_DNA"/>
</dbReference>
<reference evidence="5" key="1">
    <citation type="submission" date="2017-02" db="EMBL/GenBank/DDBJ databases">
        <authorList>
            <person name="Tafer H."/>
            <person name="Lopandic K."/>
        </authorList>
    </citation>
    <scope>NUCLEOTIDE SEQUENCE [LARGE SCALE GENOMIC DNA]</scope>
    <source>
        <strain evidence="5">CBS 366.77</strain>
    </source>
</reference>
<evidence type="ECO:0000256" key="2">
    <source>
        <dbReference type="ARBA" id="ARBA00023002"/>
    </source>
</evidence>
<feature type="domain" description="NmrA-like" evidence="3">
    <location>
        <begin position="5"/>
        <end position="265"/>
    </location>
</feature>
<proteinExistence type="predicted"/>
<dbReference type="InterPro" id="IPR036291">
    <property type="entry name" value="NAD(P)-bd_dom_sf"/>
</dbReference>
<keyword evidence="5" id="KW-1185">Reference proteome</keyword>
<dbReference type="Gene3D" id="3.90.25.10">
    <property type="entry name" value="UDP-galactose 4-epimerase, domain 1"/>
    <property type="match status" value="1"/>
</dbReference>